<evidence type="ECO:0000313" key="3">
    <source>
        <dbReference type="Proteomes" id="UP000789342"/>
    </source>
</evidence>
<feature type="region of interest" description="Disordered" evidence="1">
    <location>
        <begin position="1"/>
        <end position="38"/>
    </location>
</feature>
<protein>
    <submittedName>
        <fullName evidence="2">8107_t:CDS:1</fullName>
    </submittedName>
</protein>
<proteinExistence type="predicted"/>
<dbReference type="EMBL" id="CAJVPV010000541">
    <property type="protein sequence ID" value="CAG8462246.1"/>
    <property type="molecule type" value="Genomic_DNA"/>
</dbReference>
<accession>A0A9N8VTW4</accession>
<reference evidence="2" key="1">
    <citation type="submission" date="2021-06" db="EMBL/GenBank/DDBJ databases">
        <authorList>
            <person name="Kallberg Y."/>
            <person name="Tangrot J."/>
            <person name="Rosling A."/>
        </authorList>
    </citation>
    <scope>NUCLEOTIDE SEQUENCE</scope>
    <source>
        <strain evidence="2">CL551</strain>
    </source>
</reference>
<gene>
    <name evidence="2" type="ORF">AMORRO_LOCUS1454</name>
</gene>
<organism evidence="2 3">
    <name type="scientific">Acaulospora morrowiae</name>
    <dbReference type="NCBI Taxonomy" id="94023"/>
    <lineage>
        <taxon>Eukaryota</taxon>
        <taxon>Fungi</taxon>
        <taxon>Fungi incertae sedis</taxon>
        <taxon>Mucoromycota</taxon>
        <taxon>Glomeromycotina</taxon>
        <taxon>Glomeromycetes</taxon>
        <taxon>Diversisporales</taxon>
        <taxon>Acaulosporaceae</taxon>
        <taxon>Acaulospora</taxon>
    </lineage>
</organism>
<evidence type="ECO:0000313" key="2">
    <source>
        <dbReference type="EMBL" id="CAG8462246.1"/>
    </source>
</evidence>
<dbReference type="OrthoDB" id="2393965at2759"/>
<feature type="compositionally biased region" description="Basic and acidic residues" evidence="1">
    <location>
        <begin position="1"/>
        <end position="14"/>
    </location>
</feature>
<evidence type="ECO:0000256" key="1">
    <source>
        <dbReference type="SAM" id="MobiDB-lite"/>
    </source>
</evidence>
<dbReference type="AlphaFoldDB" id="A0A9N8VTW4"/>
<dbReference type="Proteomes" id="UP000789342">
    <property type="component" value="Unassembled WGS sequence"/>
</dbReference>
<comment type="caution">
    <text evidence="2">The sequence shown here is derived from an EMBL/GenBank/DDBJ whole genome shotgun (WGS) entry which is preliminary data.</text>
</comment>
<keyword evidence="3" id="KW-1185">Reference proteome</keyword>
<feature type="non-terminal residue" evidence="2">
    <location>
        <position position="172"/>
    </location>
</feature>
<sequence length="172" mass="19240">MSSDEKKRSIDNDKKRSKKSTSMGSEHQPSKKPKFYSEEAMGSIGINIQRGALFSHSKNSRLGDGERQPISELTQEQANNPFMVSENMEPIVVDNFAEETISEIAISKGSDSRTSEGEHVILSHQVRHQVALPPNYQYTPISLHVPPSKPARTYPFELDPFQKVAIASIERS</sequence>
<name>A0A9N8VTW4_9GLOM</name>